<evidence type="ECO:0000313" key="3">
    <source>
        <dbReference type="Proteomes" id="UP000463975"/>
    </source>
</evidence>
<dbReference type="Proteomes" id="UP000463975">
    <property type="component" value="Chromosome"/>
</dbReference>
<reference evidence="2 3" key="1">
    <citation type="submission" date="2020-01" db="EMBL/GenBank/DDBJ databases">
        <title>Genome sequencing of strain KACC 21507.</title>
        <authorList>
            <person name="Heo J."/>
            <person name="Kim S.-J."/>
            <person name="Kim J.-S."/>
            <person name="Hong S.-B."/>
            <person name="Kwon S.-W."/>
        </authorList>
    </citation>
    <scope>NUCLEOTIDE SEQUENCE [LARGE SCALE GENOMIC DNA]</scope>
    <source>
        <strain evidence="2 3">KACC 21507</strain>
    </source>
</reference>
<organism evidence="2 3">
    <name type="scientific">Aristophania vespae</name>
    <dbReference type="NCBI Taxonomy" id="2697033"/>
    <lineage>
        <taxon>Bacteria</taxon>
        <taxon>Pseudomonadati</taxon>
        <taxon>Pseudomonadota</taxon>
        <taxon>Alphaproteobacteria</taxon>
        <taxon>Acetobacterales</taxon>
        <taxon>Acetobacteraceae</taxon>
        <taxon>Aristophania</taxon>
    </lineage>
</organism>
<dbReference type="RefSeq" id="WP_160618379.1">
    <property type="nucleotide sequence ID" value="NZ_CP047652.1"/>
</dbReference>
<accession>A0A6P1NKC0</accession>
<evidence type="ECO:0000256" key="1">
    <source>
        <dbReference type="SAM" id="Phobius"/>
    </source>
</evidence>
<dbReference type="AlphaFoldDB" id="A0A6P1NKC0"/>
<proteinExistence type="predicted"/>
<dbReference type="KEGG" id="bomb:GT348_02540"/>
<feature type="transmembrane region" description="Helical" evidence="1">
    <location>
        <begin position="69"/>
        <end position="94"/>
    </location>
</feature>
<keyword evidence="1" id="KW-0472">Membrane</keyword>
<feature type="transmembrane region" description="Helical" evidence="1">
    <location>
        <begin position="6"/>
        <end position="27"/>
    </location>
</feature>
<gene>
    <name evidence="2" type="ORF">GT348_02540</name>
</gene>
<feature type="transmembrane region" description="Helical" evidence="1">
    <location>
        <begin position="34"/>
        <end position="57"/>
    </location>
</feature>
<evidence type="ECO:0000313" key="2">
    <source>
        <dbReference type="EMBL" id="QHI95301.1"/>
    </source>
</evidence>
<dbReference type="EMBL" id="CP047652">
    <property type="protein sequence ID" value="QHI95301.1"/>
    <property type="molecule type" value="Genomic_DNA"/>
</dbReference>
<keyword evidence="1" id="KW-0812">Transmembrane</keyword>
<protein>
    <submittedName>
        <fullName evidence="2">Uncharacterized protein</fullName>
    </submittedName>
</protein>
<keyword evidence="3" id="KW-1185">Reference proteome</keyword>
<name>A0A6P1NKC0_9PROT</name>
<keyword evidence="1" id="KW-1133">Transmembrane helix</keyword>
<sequence length="101" mass="11179">MKNAVSLGIFLVFAVAILGLVQLYLTFVGIWHVWGLIAAIIAIVVTFVFRTSVLLLIGTYMGAVHVWGWPWWGAVLIAIPAVFFLIPGAILIFFKKFGMKN</sequence>